<dbReference type="Pfam" id="PF00072">
    <property type="entry name" value="Response_reg"/>
    <property type="match status" value="1"/>
</dbReference>
<reference evidence="21" key="1">
    <citation type="submission" date="2017-06" db="EMBL/GenBank/DDBJ databases">
        <title>Genome analysis of Fimbriiglobus ruber SP5, the first member of the order Planctomycetales with confirmed chitinolytic capability.</title>
        <authorList>
            <person name="Ravin N.V."/>
            <person name="Rakitin A.L."/>
            <person name="Ivanova A.A."/>
            <person name="Beletsky A.V."/>
            <person name="Kulichevskaya I.S."/>
            <person name="Mardanov A.V."/>
            <person name="Dedysh S.N."/>
        </authorList>
    </citation>
    <scope>NUCLEOTIDE SEQUENCE [LARGE SCALE GENOMIC DNA]</scope>
    <source>
        <strain evidence="21">SP5</strain>
    </source>
</reference>
<feature type="domain" description="PAS" evidence="18">
    <location>
        <begin position="32"/>
        <end position="107"/>
    </location>
</feature>
<keyword evidence="12" id="KW-1133">Transmembrane helix</keyword>
<dbReference type="GO" id="GO:0005886">
    <property type="term" value="C:plasma membrane"/>
    <property type="evidence" value="ECO:0007669"/>
    <property type="project" value="UniProtKB-SubCell"/>
</dbReference>
<dbReference type="Pfam" id="PF02518">
    <property type="entry name" value="HATPase_c"/>
    <property type="match status" value="1"/>
</dbReference>
<feature type="domain" description="Histidine kinase" evidence="16">
    <location>
        <begin position="739"/>
        <end position="956"/>
    </location>
</feature>
<dbReference type="Gene3D" id="3.30.450.20">
    <property type="entry name" value="PAS domain"/>
    <property type="match status" value="4"/>
</dbReference>
<dbReference type="Pfam" id="PF00512">
    <property type="entry name" value="HisKA"/>
    <property type="match status" value="1"/>
</dbReference>
<dbReference type="InterPro" id="IPR003661">
    <property type="entry name" value="HisK_dim/P_dom"/>
</dbReference>
<comment type="caution">
    <text evidence="20">The sequence shown here is derived from an EMBL/GenBank/DDBJ whole genome shotgun (WGS) entry which is preliminary data.</text>
</comment>
<evidence type="ECO:0000256" key="8">
    <source>
        <dbReference type="ARBA" id="ARBA00022692"/>
    </source>
</evidence>
<dbReference type="Pfam" id="PF01590">
    <property type="entry name" value="GAF"/>
    <property type="match status" value="1"/>
</dbReference>
<dbReference type="AlphaFoldDB" id="A0A225DUL3"/>
<feature type="domain" description="PAS" evidence="18">
    <location>
        <begin position="306"/>
        <end position="377"/>
    </location>
</feature>
<dbReference type="SUPFAM" id="SSF47384">
    <property type="entry name" value="Homodimeric domain of signal transducing histidine kinase"/>
    <property type="match status" value="1"/>
</dbReference>
<dbReference type="FunFam" id="2.10.70.100:FF:000001">
    <property type="entry name" value="Sensory transduction histidine kinase"/>
    <property type="match status" value="1"/>
</dbReference>
<dbReference type="SUPFAM" id="SSF55785">
    <property type="entry name" value="PYP-like sensor domain (PAS domain)"/>
    <property type="match status" value="4"/>
</dbReference>
<dbReference type="NCBIfam" id="TIGR00229">
    <property type="entry name" value="sensory_box"/>
    <property type="match status" value="3"/>
</dbReference>
<comment type="catalytic activity">
    <reaction evidence="1">
        <text>ATP + protein L-histidine = ADP + protein N-phospho-L-histidine.</text>
        <dbReference type="EC" id="2.7.13.3"/>
    </reaction>
</comment>
<dbReference type="CDD" id="cd17580">
    <property type="entry name" value="REC_2_DhkD-like"/>
    <property type="match status" value="1"/>
</dbReference>
<comment type="subcellular location">
    <subcellularLocation>
        <location evidence="2">Cell inner membrane</location>
        <topology evidence="2">Multi-pass membrane protein</topology>
    </subcellularLocation>
</comment>
<dbReference type="SUPFAM" id="SSF52172">
    <property type="entry name" value="CheY-like"/>
    <property type="match status" value="1"/>
</dbReference>
<keyword evidence="9" id="KW-0677">Repeat</keyword>
<dbReference type="SMART" id="SM00065">
    <property type="entry name" value="GAF"/>
    <property type="match status" value="1"/>
</dbReference>
<dbReference type="InterPro" id="IPR000700">
    <property type="entry name" value="PAS-assoc_C"/>
</dbReference>
<dbReference type="GO" id="GO:0032259">
    <property type="term" value="P:methylation"/>
    <property type="evidence" value="ECO:0007669"/>
    <property type="project" value="UniProtKB-KW"/>
</dbReference>
<dbReference type="SMART" id="SM00387">
    <property type="entry name" value="HATPase_c"/>
    <property type="match status" value="1"/>
</dbReference>
<evidence type="ECO:0000256" key="11">
    <source>
        <dbReference type="ARBA" id="ARBA00022777"/>
    </source>
</evidence>
<feature type="region of interest" description="Disordered" evidence="15">
    <location>
        <begin position="1"/>
        <end position="28"/>
    </location>
</feature>
<dbReference type="SMART" id="SM00448">
    <property type="entry name" value="REC"/>
    <property type="match status" value="1"/>
</dbReference>
<dbReference type="InterPro" id="IPR029016">
    <property type="entry name" value="GAF-like_dom_sf"/>
</dbReference>
<evidence type="ECO:0000256" key="1">
    <source>
        <dbReference type="ARBA" id="ARBA00000085"/>
    </source>
</evidence>
<feature type="domain" description="PAC" evidence="19">
    <location>
        <begin position="380"/>
        <end position="431"/>
    </location>
</feature>
<dbReference type="SUPFAM" id="SSF55874">
    <property type="entry name" value="ATPase domain of HSP90 chaperone/DNA topoisomerase II/histidine kinase"/>
    <property type="match status" value="1"/>
</dbReference>
<dbReference type="InterPro" id="IPR001610">
    <property type="entry name" value="PAC"/>
</dbReference>
<dbReference type="InterPro" id="IPR036890">
    <property type="entry name" value="HATPase_C_sf"/>
</dbReference>
<accession>A0A225DUL3</accession>
<evidence type="ECO:0000256" key="2">
    <source>
        <dbReference type="ARBA" id="ARBA00004429"/>
    </source>
</evidence>
<evidence type="ECO:0000256" key="9">
    <source>
        <dbReference type="ARBA" id="ARBA00022737"/>
    </source>
</evidence>
<evidence type="ECO:0000259" key="18">
    <source>
        <dbReference type="PROSITE" id="PS50112"/>
    </source>
</evidence>
<dbReference type="InterPro" id="IPR013655">
    <property type="entry name" value="PAS_fold_3"/>
</dbReference>
<dbReference type="PROSITE" id="PS50110">
    <property type="entry name" value="RESPONSE_REGULATORY"/>
    <property type="match status" value="1"/>
</dbReference>
<dbReference type="Pfam" id="PF08448">
    <property type="entry name" value="PAS_4"/>
    <property type="match status" value="2"/>
</dbReference>
<evidence type="ECO:0000256" key="5">
    <source>
        <dbReference type="ARBA" id="ARBA00022519"/>
    </source>
</evidence>
<feature type="modified residue" description="4-aspartylphosphate" evidence="14">
    <location>
        <position position="1027"/>
    </location>
</feature>
<evidence type="ECO:0000256" key="6">
    <source>
        <dbReference type="ARBA" id="ARBA00022553"/>
    </source>
</evidence>
<keyword evidence="20" id="KW-0489">Methyltransferase</keyword>
<dbReference type="SMART" id="SM00388">
    <property type="entry name" value="HisKA"/>
    <property type="match status" value="1"/>
</dbReference>
<keyword evidence="11" id="KW-0418">Kinase</keyword>
<dbReference type="CDD" id="cd00082">
    <property type="entry name" value="HisKA"/>
    <property type="match status" value="1"/>
</dbReference>
<dbReference type="Gene3D" id="1.10.287.130">
    <property type="match status" value="1"/>
</dbReference>
<dbReference type="SUPFAM" id="SSF55781">
    <property type="entry name" value="GAF domain-like"/>
    <property type="match status" value="1"/>
</dbReference>
<dbReference type="EMBL" id="NIDE01000009">
    <property type="protein sequence ID" value="OWK39837.1"/>
    <property type="molecule type" value="Genomic_DNA"/>
</dbReference>
<organism evidence="20 21">
    <name type="scientific">Fimbriiglobus ruber</name>
    <dbReference type="NCBI Taxonomy" id="1908690"/>
    <lineage>
        <taxon>Bacteria</taxon>
        <taxon>Pseudomonadati</taxon>
        <taxon>Planctomycetota</taxon>
        <taxon>Planctomycetia</taxon>
        <taxon>Gemmatales</taxon>
        <taxon>Gemmataceae</taxon>
        <taxon>Fimbriiglobus</taxon>
    </lineage>
</organism>
<dbReference type="InterPro" id="IPR000014">
    <property type="entry name" value="PAS"/>
</dbReference>
<evidence type="ECO:0000256" key="4">
    <source>
        <dbReference type="ARBA" id="ARBA00022475"/>
    </source>
</evidence>
<name>A0A225DUL3_9BACT</name>
<sequence>MSNSNDPVPNGAMTKLSDANDGQRHDEALRRSEERYRALVEATSQAVWSWSPEGANGDYAQTQQWWEKITGQTVEEQSQSHTGWLDVVHPEDREAAAIAWSSALSSGIKYDIEYRVRERDKGWRHIHARGVPIRNPDGSVREWIGTLDDVTDRRRAEAEHQRLLREVEAERGRLADVFQHAPSFTCVLRGPTHVFERANERYFELVGHRDIIGKAVRDAFPEVEGQGFFEILDQVYRTGESFVGTDARIQIRIDGILQERFLDFVYQPLWGVDATVSGIIVQGIDLTERRRAKESLSRVTAESERQRRMFETTLSNTADFVYLFDLDGRFTYVNKALLDLWRKELSQAVGRTFFELDYPHELASRLQRQIREVIDTRQPLRDETPYTSADGTRAYEYIFVPVFGSDGSVEAVAGSTRDITDRRQVEIELRDIRSRMEAALAASAIGTWAWDVPADRFHADASLARLFSLKPEDISGAPLSRIVDSIHPDDRDRVVALVTQVIEDGSHYEADYRVVQPDGSWRWVNARGQVERDEAGRALRFPGVVIDVTERKHAEADLRKQTERMRLLWEAAAVLLTTEEPDAMMRGLFAKVAPHFGLDTYFNFMVDDAQEALRLESCFGIPAQTVDSIRRLEFGQAVCGAVAMSREPITAAHIQQSDDPRVQLVKGFGIRSYTCNPLLAGNHLLGTLSFASRTRDAFDPDAEEFLRTICRYVTVAYERLRLVRELRDSDRKKDDFIALLAHELRNPLAPIRNGLQVVRLSEDRGVRERSQAMMARQLTHMVRLIDDLLDVSRISRNKMELRRGRIPLADVISSAVETARPAVDEAEHKLAVSLPAHPVFLNADLTRLSQVFSNLLTNSAKYTQRGGEIWLSAQTSEGVIIVSVRDNGIGIPRESLPHIFDMFSQVDRSIERSTGGLGIGLALVKGLVEMHDGTVTARSEGPGLGSEFIVTLPVHGAKLEAAVPEVEGSPPAAVVKRRILVVDDNSDGAESLAMMLDLIGNEVAKAHDGIEAVDRAERFRPEIILMDVGMPQLNGLDATKRIREQPWGRGVIIIALTGWGQESDRERTREAGCDGHLVKPVSLPDLERLLAGMNR</sequence>
<evidence type="ECO:0000313" key="21">
    <source>
        <dbReference type="Proteomes" id="UP000214646"/>
    </source>
</evidence>
<dbReference type="InterPro" id="IPR036097">
    <property type="entry name" value="HisK_dim/P_sf"/>
</dbReference>
<dbReference type="InterPro" id="IPR003018">
    <property type="entry name" value="GAF"/>
</dbReference>
<keyword evidence="10" id="KW-0547">Nucleotide-binding</keyword>
<dbReference type="Gene3D" id="3.30.450.40">
    <property type="match status" value="1"/>
</dbReference>
<protein>
    <recommendedName>
        <fullName evidence="3">histidine kinase</fullName>
        <ecNumber evidence="3">2.7.13.3</ecNumber>
    </recommendedName>
</protein>
<evidence type="ECO:0000256" key="10">
    <source>
        <dbReference type="ARBA" id="ARBA00022741"/>
    </source>
</evidence>
<dbReference type="Gene3D" id="3.30.565.10">
    <property type="entry name" value="Histidine kinase-like ATPase, C-terminal domain"/>
    <property type="match status" value="1"/>
</dbReference>
<dbReference type="EC" id="2.7.13.3" evidence="3"/>
<dbReference type="GO" id="GO:0000166">
    <property type="term" value="F:nucleotide binding"/>
    <property type="evidence" value="ECO:0007669"/>
    <property type="project" value="UniProtKB-KW"/>
</dbReference>
<dbReference type="InterPro" id="IPR013656">
    <property type="entry name" value="PAS_4"/>
</dbReference>
<keyword evidence="6 14" id="KW-0597">Phosphoprotein</keyword>
<evidence type="ECO:0000256" key="7">
    <source>
        <dbReference type="ARBA" id="ARBA00022679"/>
    </source>
</evidence>
<feature type="domain" description="Response regulatory" evidence="17">
    <location>
        <begin position="978"/>
        <end position="1094"/>
    </location>
</feature>
<evidence type="ECO:0000256" key="12">
    <source>
        <dbReference type="ARBA" id="ARBA00022989"/>
    </source>
</evidence>
<dbReference type="Gene3D" id="2.10.70.100">
    <property type="match status" value="1"/>
</dbReference>
<dbReference type="InterPro" id="IPR005467">
    <property type="entry name" value="His_kinase_dom"/>
</dbReference>
<keyword evidence="13" id="KW-0472">Membrane</keyword>
<dbReference type="FunFam" id="3.30.450.20:FF:000099">
    <property type="entry name" value="Sensory box sensor histidine kinase"/>
    <property type="match status" value="1"/>
</dbReference>
<dbReference type="Pfam" id="PF08447">
    <property type="entry name" value="PAS_3"/>
    <property type="match status" value="2"/>
</dbReference>
<evidence type="ECO:0000256" key="15">
    <source>
        <dbReference type="SAM" id="MobiDB-lite"/>
    </source>
</evidence>
<dbReference type="SMART" id="SM00086">
    <property type="entry name" value="PAC"/>
    <property type="match status" value="3"/>
</dbReference>
<keyword evidence="7 20" id="KW-0808">Transferase</keyword>
<dbReference type="PANTHER" id="PTHR43047:SF72">
    <property type="entry name" value="OSMOSENSING HISTIDINE PROTEIN KINASE SLN1"/>
    <property type="match status" value="1"/>
</dbReference>
<feature type="domain" description="PAC" evidence="19">
    <location>
        <begin position="110"/>
        <end position="162"/>
    </location>
</feature>
<dbReference type="CDD" id="cd00130">
    <property type="entry name" value="PAS"/>
    <property type="match status" value="3"/>
</dbReference>
<feature type="domain" description="PAC" evidence="19">
    <location>
        <begin position="508"/>
        <end position="560"/>
    </location>
</feature>
<dbReference type="PRINTS" id="PR00344">
    <property type="entry name" value="BCTRLSENSOR"/>
</dbReference>
<dbReference type="GO" id="GO:0000155">
    <property type="term" value="F:phosphorelay sensor kinase activity"/>
    <property type="evidence" value="ECO:0007669"/>
    <property type="project" value="InterPro"/>
</dbReference>
<dbReference type="FunFam" id="3.30.565.10:FF:000006">
    <property type="entry name" value="Sensor histidine kinase WalK"/>
    <property type="match status" value="1"/>
</dbReference>
<proteinExistence type="predicted"/>
<evidence type="ECO:0000256" key="14">
    <source>
        <dbReference type="PROSITE-ProRule" id="PRU00169"/>
    </source>
</evidence>
<evidence type="ECO:0000259" key="16">
    <source>
        <dbReference type="PROSITE" id="PS50109"/>
    </source>
</evidence>
<dbReference type="InterPro" id="IPR001789">
    <property type="entry name" value="Sig_transdc_resp-reg_receiver"/>
</dbReference>
<evidence type="ECO:0000256" key="13">
    <source>
        <dbReference type="ARBA" id="ARBA00023136"/>
    </source>
</evidence>
<dbReference type="PROSITE" id="PS50109">
    <property type="entry name" value="HIS_KIN"/>
    <property type="match status" value="1"/>
</dbReference>
<evidence type="ECO:0000313" key="20">
    <source>
        <dbReference type="EMBL" id="OWK39837.1"/>
    </source>
</evidence>
<dbReference type="InterPro" id="IPR035965">
    <property type="entry name" value="PAS-like_dom_sf"/>
</dbReference>
<keyword evidence="5" id="KW-0997">Cell inner membrane</keyword>
<dbReference type="PANTHER" id="PTHR43047">
    <property type="entry name" value="TWO-COMPONENT HISTIDINE PROTEIN KINASE"/>
    <property type="match status" value="1"/>
</dbReference>
<evidence type="ECO:0000259" key="17">
    <source>
        <dbReference type="PROSITE" id="PS50110"/>
    </source>
</evidence>
<gene>
    <name evidence="20" type="ORF">FRUB_05727</name>
</gene>
<dbReference type="SMART" id="SM00091">
    <property type="entry name" value="PAS"/>
    <property type="match status" value="4"/>
</dbReference>
<dbReference type="PROSITE" id="PS50113">
    <property type="entry name" value="PAC"/>
    <property type="match status" value="3"/>
</dbReference>
<evidence type="ECO:0000256" key="3">
    <source>
        <dbReference type="ARBA" id="ARBA00012438"/>
    </source>
</evidence>
<keyword evidence="8" id="KW-0812">Transmembrane</keyword>
<keyword evidence="4" id="KW-1003">Cell membrane</keyword>
<dbReference type="GO" id="GO:0009927">
    <property type="term" value="F:histidine phosphotransfer kinase activity"/>
    <property type="evidence" value="ECO:0007669"/>
    <property type="project" value="TreeGrafter"/>
</dbReference>
<dbReference type="InterPro" id="IPR011006">
    <property type="entry name" value="CheY-like_superfamily"/>
</dbReference>
<dbReference type="Proteomes" id="UP000214646">
    <property type="component" value="Unassembled WGS sequence"/>
</dbReference>
<dbReference type="PROSITE" id="PS50112">
    <property type="entry name" value="PAS"/>
    <property type="match status" value="3"/>
</dbReference>
<dbReference type="InterPro" id="IPR004358">
    <property type="entry name" value="Sig_transdc_His_kin-like_C"/>
</dbReference>
<keyword evidence="21" id="KW-1185">Reference proteome</keyword>
<dbReference type="GO" id="GO:0008168">
    <property type="term" value="F:methyltransferase activity"/>
    <property type="evidence" value="ECO:0007669"/>
    <property type="project" value="UniProtKB-KW"/>
</dbReference>
<dbReference type="InterPro" id="IPR003594">
    <property type="entry name" value="HATPase_dom"/>
</dbReference>
<evidence type="ECO:0000259" key="19">
    <source>
        <dbReference type="PROSITE" id="PS50113"/>
    </source>
</evidence>
<feature type="domain" description="PAS" evidence="18">
    <location>
        <begin position="432"/>
        <end position="505"/>
    </location>
</feature>
<dbReference type="Gene3D" id="3.40.50.2300">
    <property type="match status" value="1"/>
</dbReference>